<dbReference type="InterPro" id="IPR018201">
    <property type="entry name" value="Ketoacyl_synth_AS"/>
</dbReference>
<organism evidence="5 6">
    <name type="scientific">Pseudarthrobacter siccitolerans</name>
    <dbReference type="NCBI Taxonomy" id="861266"/>
    <lineage>
        <taxon>Bacteria</taxon>
        <taxon>Bacillati</taxon>
        <taxon>Actinomycetota</taxon>
        <taxon>Actinomycetes</taxon>
        <taxon>Micrococcales</taxon>
        <taxon>Micrococcaceae</taxon>
        <taxon>Pseudarthrobacter</taxon>
    </lineage>
</organism>
<dbReference type="PROSITE" id="PS52004">
    <property type="entry name" value="KS3_2"/>
    <property type="match status" value="1"/>
</dbReference>
<dbReference type="STRING" id="861266.ARTSIC4J27_3892"/>
<dbReference type="CDD" id="cd00834">
    <property type="entry name" value="KAS_I_II"/>
    <property type="match status" value="1"/>
</dbReference>
<keyword evidence="6" id="KW-1185">Reference proteome</keyword>
<dbReference type="InterPro" id="IPR014030">
    <property type="entry name" value="Ketoacyl_synth_N"/>
</dbReference>
<dbReference type="RefSeq" id="WP_050056703.1">
    <property type="nucleotide sequence ID" value="NZ_CAQI01000053.1"/>
</dbReference>
<dbReference type="Proteomes" id="UP000035722">
    <property type="component" value="Unassembled WGS sequence"/>
</dbReference>
<feature type="domain" description="Ketosynthase family 3 (KS3)" evidence="4">
    <location>
        <begin position="10"/>
        <end position="413"/>
    </location>
</feature>
<keyword evidence="2 3" id="KW-0808">Transferase</keyword>
<dbReference type="FunFam" id="3.40.47.10:FF:000018">
    <property type="entry name" value="3-oxoacyl-[acyl-carrier-protein] synthase 2"/>
    <property type="match status" value="1"/>
</dbReference>
<proteinExistence type="inferred from homology"/>
<comment type="caution">
    <text evidence="5">The sequence shown here is derived from an EMBL/GenBank/DDBJ whole genome shotgun (WGS) entry which is preliminary data.</text>
</comment>
<dbReference type="Pfam" id="PF02801">
    <property type="entry name" value="Ketoacyl-synt_C"/>
    <property type="match status" value="1"/>
</dbReference>
<evidence type="ECO:0000259" key="4">
    <source>
        <dbReference type="PROSITE" id="PS52004"/>
    </source>
</evidence>
<comment type="similarity">
    <text evidence="1 3">Belongs to the thiolase-like superfamily. Beta-ketoacyl-ACP synthases family.</text>
</comment>
<dbReference type="AlphaFoldDB" id="A0A024H6U2"/>
<dbReference type="SMART" id="SM00825">
    <property type="entry name" value="PKS_KS"/>
    <property type="match status" value="1"/>
</dbReference>
<name>A0A024H6U2_9MICC</name>
<keyword evidence="5" id="KW-0012">Acyltransferase</keyword>
<dbReference type="InterPro" id="IPR014031">
    <property type="entry name" value="Ketoacyl_synth_C"/>
</dbReference>
<dbReference type="InterPro" id="IPR016039">
    <property type="entry name" value="Thiolase-like"/>
</dbReference>
<dbReference type="PANTHER" id="PTHR11712">
    <property type="entry name" value="POLYKETIDE SYNTHASE-RELATED"/>
    <property type="match status" value="1"/>
</dbReference>
<accession>A0A024H6U2</accession>
<dbReference type="EMBL" id="CAQI01000053">
    <property type="protein sequence ID" value="CCQ47895.1"/>
    <property type="molecule type" value="Genomic_DNA"/>
</dbReference>
<dbReference type="OrthoDB" id="9808669at2"/>
<evidence type="ECO:0000313" key="6">
    <source>
        <dbReference type="Proteomes" id="UP000035722"/>
    </source>
</evidence>
<dbReference type="Pfam" id="PF00109">
    <property type="entry name" value="ketoacyl-synt"/>
    <property type="match status" value="1"/>
</dbReference>
<evidence type="ECO:0000256" key="1">
    <source>
        <dbReference type="ARBA" id="ARBA00008467"/>
    </source>
</evidence>
<dbReference type="PROSITE" id="PS00606">
    <property type="entry name" value="KS3_1"/>
    <property type="match status" value="1"/>
</dbReference>
<evidence type="ECO:0000256" key="2">
    <source>
        <dbReference type="ARBA" id="ARBA00022679"/>
    </source>
</evidence>
<evidence type="ECO:0000256" key="3">
    <source>
        <dbReference type="RuleBase" id="RU003694"/>
    </source>
</evidence>
<dbReference type="SUPFAM" id="SSF53901">
    <property type="entry name" value="Thiolase-like"/>
    <property type="match status" value="2"/>
</dbReference>
<sequence>MNALQSGATQPRALVTGVGTINPLGASVPETWAALVAGKSGIAALEEEWAEQLPVKMAGQVTADLNEHLSTREMKRMDRCGQLALIAAREAWKQAGAPDVDPERFAVVIGSAYGGLGSTLEQDRTLAASGPRKVSPHTLTRLMVNGPAAWVSIDLGARGGARTPVSACASGAEAIVQAAEMIRSGAADVVIAGGVDASVNDLVVTGFSQIRALSTRNDDPQRASRPFDGGRDGFVLAEGAGVVVLESEEHARARGAAVLGAVAGGAVTSDANDIVAADPAMQRRVMQKALESAGLKAEDIGFVHAHATSTPVGDRLEGQAINAIFGAGIPVTSTKGHTGHLLGGAGALAAVVVVEALRTGMLPGTLNVEALDPEVALNVVTEDVCHLQPGTPSAGLVNAFGFGGHSVALVITGS</sequence>
<dbReference type="NCBIfam" id="NF005589">
    <property type="entry name" value="PRK07314.1"/>
    <property type="match status" value="1"/>
</dbReference>
<dbReference type="GO" id="GO:0005829">
    <property type="term" value="C:cytosol"/>
    <property type="evidence" value="ECO:0007669"/>
    <property type="project" value="TreeGrafter"/>
</dbReference>
<protein>
    <submittedName>
        <fullName evidence="5">3-oxoacyl-[acyl-carrier-protein] synthase 1</fullName>
        <ecNumber evidence="5">2.3.1.41</ecNumber>
    </submittedName>
</protein>
<evidence type="ECO:0000313" key="5">
    <source>
        <dbReference type="EMBL" id="CCQ47895.1"/>
    </source>
</evidence>
<dbReference type="GO" id="GO:0006633">
    <property type="term" value="P:fatty acid biosynthetic process"/>
    <property type="evidence" value="ECO:0007669"/>
    <property type="project" value="InterPro"/>
</dbReference>
<dbReference type="GO" id="GO:0004315">
    <property type="term" value="F:3-oxoacyl-[acyl-carrier-protein] synthase activity"/>
    <property type="evidence" value="ECO:0007669"/>
    <property type="project" value="UniProtKB-EC"/>
</dbReference>
<dbReference type="EC" id="2.3.1.41" evidence="5"/>
<dbReference type="PANTHER" id="PTHR11712:SF336">
    <property type="entry name" value="3-OXOACYL-[ACYL-CARRIER-PROTEIN] SYNTHASE, MITOCHONDRIAL"/>
    <property type="match status" value="1"/>
</dbReference>
<dbReference type="InterPro" id="IPR000794">
    <property type="entry name" value="Beta-ketoacyl_synthase"/>
</dbReference>
<reference evidence="6" key="1">
    <citation type="journal article" date="2014" name="Genome Announc.">
        <title>Genome Sequence of Arthrobacter siccitolerans 4J27, a Xeroprotectant-Producing Desiccation-Tolerant Microorganism.</title>
        <authorList>
            <person name="Manzanera M."/>
            <person name="Santa-Cruz-Calvo L."/>
            <person name="Vilchez J.I."/>
            <person name="Garcia-Fontana C."/>
            <person name="Silva-Castro G.A."/>
            <person name="Calvo C."/>
            <person name="Gonzalez-Lopez J."/>
        </authorList>
    </citation>
    <scope>NUCLEOTIDE SEQUENCE [LARGE SCALE GENOMIC DNA]</scope>
    <source>
        <strain evidence="6">4J27</strain>
    </source>
</reference>
<dbReference type="InterPro" id="IPR020841">
    <property type="entry name" value="PKS_Beta-ketoAc_synthase_dom"/>
</dbReference>
<gene>
    <name evidence="5" type="primary">kasA</name>
    <name evidence="5" type="ORF">ARTSIC4J27_3892</name>
</gene>
<dbReference type="Gene3D" id="3.40.47.10">
    <property type="match status" value="1"/>
</dbReference>